<feature type="region of interest" description="Disordered" evidence="1">
    <location>
        <begin position="62"/>
        <end position="81"/>
    </location>
</feature>
<feature type="region of interest" description="Disordered" evidence="1">
    <location>
        <begin position="1"/>
        <end position="30"/>
    </location>
</feature>
<protein>
    <submittedName>
        <fullName evidence="2">Uncharacterized protein</fullName>
    </submittedName>
</protein>
<reference evidence="2 3" key="1">
    <citation type="journal article" date="2023" name="Mol. Biol. Evol.">
        <title>Genomics of Secondarily Temperate Adaptation in the Only Non-Antarctic Icefish.</title>
        <authorList>
            <person name="Rivera-Colon A.G."/>
            <person name="Rayamajhi N."/>
            <person name="Minhas B.F."/>
            <person name="Madrigal G."/>
            <person name="Bilyk K.T."/>
            <person name="Yoon V."/>
            <person name="Hune M."/>
            <person name="Gregory S."/>
            <person name="Cheng C.H.C."/>
            <person name="Catchen J.M."/>
        </authorList>
    </citation>
    <scope>NUCLEOTIDE SEQUENCE [LARGE SCALE GENOMIC DNA]</scope>
    <source>
        <strain evidence="2">JC2023a</strain>
    </source>
</reference>
<organism evidence="2 3">
    <name type="scientific">Champsocephalus esox</name>
    <name type="common">pike icefish</name>
    <dbReference type="NCBI Taxonomy" id="159716"/>
    <lineage>
        <taxon>Eukaryota</taxon>
        <taxon>Metazoa</taxon>
        <taxon>Chordata</taxon>
        <taxon>Craniata</taxon>
        <taxon>Vertebrata</taxon>
        <taxon>Euteleostomi</taxon>
        <taxon>Actinopterygii</taxon>
        <taxon>Neopterygii</taxon>
        <taxon>Teleostei</taxon>
        <taxon>Neoteleostei</taxon>
        <taxon>Acanthomorphata</taxon>
        <taxon>Eupercaria</taxon>
        <taxon>Perciformes</taxon>
        <taxon>Notothenioidei</taxon>
        <taxon>Channichthyidae</taxon>
        <taxon>Champsocephalus</taxon>
    </lineage>
</organism>
<accession>A0AAN8GPV1</accession>
<proteinExistence type="predicted"/>
<feature type="compositionally biased region" description="Basic and acidic residues" evidence="1">
    <location>
        <begin position="8"/>
        <end position="21"/>
    </location>
</feature>
<dbReference type="EMBL" id="JAULUE010002058">
    <property type="protein sequence ID" value="KAK5887181.1"/>
    <property type="molecule type" value="Genomic_DNA"/>
</dbReference>
<keyword evidence="3" id="KW-1185">Reference proteome</keyword>
<dbReference type="AlphaFoldDB" id="A0AAN8GPV1"/>
<dbReference type="Proteomes" id="UP001335648">
    <property type="component" value="Unassembled WGS sequence"/>
</dbReference>
<evidence type="ECO:0000313" key="3">
    <source>
        <dbReference type="Proteomes" id="UP001335648"/>
    </source>
</evidence>
<evidence type="ECO:0000256" key="1">
    <source>
        <dbReference type="SAM" id="MobiDB-lite"/>
    </source>
</evidence>
<gene>
    <name evidence="2" type="ORF">CesoFtcFv8_015808</name>
</gene>
<sequence length="81" mass="8783">MTLDITECGERHGSKERKREVSQQGPEAGERLRCSSIILSTPAMRRTCSAARTHILLSPGAVRATGSQSSSPDQIKCKSIK</sequence>
<evidence type="ECO:0000313" key="2">
    <source>
        <dbReference type="EMBL" id="KAK5887181.1"/>
    </source>
</evidence>
<comment type="caution">
    <text evidence="2">The sequence shown here is derived from an EMBL/GenBank/DDBJ whole genome shotgun (WGS) entry which is preliminary data.</text>
</comment>
<name>A0AAN8GPV1_9TELE</name>